<gene>
    <name evidence="8" type="ORF">JZ751_003569</name>
</gene>
<evidence type="ECO:0000256" key="3">
    <source>
        <dbReference type="ARBA" id="ARBA00022833"/>
    </source>
</evidence>
<dbReference type="SUPFAM" id="SSF49899">
    <property type="entry name" value="Concanavalin A-like lectins/glucanases"/>
    <property type="match status" value="1"/>
</dbReference>
<dbReference type="InterPro" id="IPR000315">
    <property type="entry name" value="Znf_B-box"/>
</dbReference>
<sequence>MFSISEEDLSCPVCCEIFTEPVVLPCSHSFCKECVLNFWEPQDLQLCPVCRTEAPEGEPLVSLVLKNLCAVAIESRAQRQAAQPDCADLCSQHDEECSLYCLEDWLPVCDVCHTYGGHRDHECRPIDEVILDCKERVKSARETLQEKLQTYNTAKGSYEKAELHIQSQTRYMIQHINHEFRALRNFLLDEEEVRVAAVKKEERLKSETVNQKLWDIKAEIETLTDKIRITEEGLETEALPFLQNYEAIMKSAQCSLPDAEMLPGALMDVAGHLGNLSFSVWQKMKGLVKFTPVMLDPNTADSWLSVSGDLTQLTVRDEAQSLPDNPERSTSYQCAWGSQAFSSGVHSWDVLVGGSSPWALGVASETAQRKGKVDISPEEGFWTISLYDGNYTAQTSPFTPLSVKGNPKTIRVQLDWDKGEVSFYDPRDNTHIHTFTHTFTQRVFPYFAHGYIFGPLSIQPSKVSVVVQSN</sequence>
<dbReference type="SMART" id="SM00336">
    <property type="entry name" value="BBOX"/>
    <property type="match status" value="1"/>
</dbReference>
<dbReference type="CDD" id="cd12893">
    <property type="entry name" value="SPRY_PRY_TRIM35"/>
    <property type="match status" value="1"/>
</dbReference>
<proteinExistence type="predicted"/>
<dbReference type="PROSITE" id="PS50119">
    <property type="entry name" value="ZF_BBOX"/>
    <property type="match status" value="1"/>
</dbReference>
<dbReference type="InterPro" id="IPR050143">
    <property type="entry name" value="TRIM/RBCC"/>
</dbReference>
<reference evidence="8" key="1">
    <citation type="thesis" date="2021" institute="BYU ScholarsArchive" country="Provo, UT, USA">
        <title>Applications of and Algorithms for Genome Assembly and Genomic Analyses with an Emphasis on Marine Teleosts.</title>
        <authorList>
            <person name="Pickett B.D."/>
        </authorList>
    </citation>
    <scope>NUCLEOTIDE SEQUENCE</scope>
    <source>
        <strain evidence="8">HI-2016</strain>
    </source>
</reference>
<evidence type="ECO:0000259" key="7">
    <source>
        <dbReference type="PROSITE" id="PS50188"/>
    </source>
</evidence>
<dbReference type="SUPFAM" id="SSF57850">
    <property type="entry name" value="RING/U-box"/>
    <property type="match status" value="1"/>
</dbReference>
<evidence type="ECO:0000313" key="9">
    <source>
        <dbReference type="Proteomes" id="UP000824540"/>
    </source>
</evidence>
<dbReference type="Pfam" id="PF00622">
    <property type="entry name" value="SPRY"/>
    <property type="match status" value="1"/>
</dbReference>
<dbReference type="AlphaFoldDB" id="A0A8T2NDY9"/>
<dbReference type="GO" id="GO:0008270">
    <property type="term" value="F:zinc ion binding"/>
    <property type="evidence" value="ECO:0007669"/>
    <property type="project" value="UniProtKB-KW"/>
</dbReference>
<evidence type="ECO:0000256" key="2">
    <source>
        <dbReference type="ARBA" id="ARBA00022771"/>
    </source>
</evidence>
<dbReference type="InterPro" id="IPR003877">
    <property type="entry name" value="SPRY_dom"/>
</dbReference>
<protein>
    <submittedName>
        <fullName evidence="8">Uncharacterized protein</fullName>
    </submittedName>
</protein>
<evidence type="ECO:0000259" key="6">
    <source>
        <dbReference type="PROSITE" id="PS50119"/>
    </source>
</evidence>
<dbReference type="SUPFAM" id="SSF57845">
    <property type="entry name" value="B-box zinc-binding domain"/>
    <property type="match status" value="1"/>
</dbReference>
<dbReference type="Gene3D" id="3.30.160.60">
    <property type="entry name" value="Classic Zinc Finger"/>
    <property type="match status" value="1"/>
</dbReference>
<dbReference type="Pfam" id="PF13765">
    <property type="entry name" value="PRY"/>
    <property type="match status" value="1"/>
</dbReference>
<dbReference type="InterPro" id="IPR017907">
    <property type="entry name" value="Znf_RING_CS"/>
</dbReference>
<dbReference type="SMART" id="SM00449">
    <property type="entry name" value="SPRY"/>
    <property type="match status" value="1"/>
</dbReference>
<evidence type="ECO:0000256" key="1">
    <source>
        <dbReference type="ARBA" id="ARBA00022723"/>
    </source>
</evidence>
<evidence type="ECO:0000313" key="8">
    <source>
        <dbReference type="EMBL" id="KAG9335912.1"/>
    </source>
</evidence>
<dbReference type="OrthoDB" id="6105938at2759"/>
<feature type="domain" description="B box-type" evidence="6">
    <location>
        <begin position="85"/>
        <end position="126"/>
    </location>
</feature>
<keyword evidence="2 4" id="KW-0863">Zinc-finger</keyword>
<dbReference type="EMBL" id="JAFBMS010000107">
    <property type="protein sequence ID" value="KAG9335912.1"/>
    <property type="molecule type" value="Genomic_DNA"/>
</dbReference>
<feature type="domain" description="RING-type" evidence="5">
    <location>
        <begin position="11"/>
        <end position="51"/>
    </location>
</feature>
<dbReference type="FunFam" id="2.60.120.920:FF:000004">
    <property type="entry name" value="Butyrophilin subfamily 1 member A1"/>
    <property type="match status" value="1"/>
</dbReference>
<dbReference type="Gene3D" id="2.60.120.920">
    <property type="match status" value="1"/>
</dbReference>
<dbReference type="Pfam" id="PF00643">
    <property type="entry name" value="zf-B_box"/>
    <property type="match status" value="1"/>
</dbReference>
<dbReference type="InterPro" id="IPR043136">
    <property type="entry name" value="B30.2/SPRY_sf"/>
</dbReference>
<dbReference type="SMART" id="SM00589">
    <property type="entry name" value="PRY"/>
    <property type="match status" value="1"/>
</dbReference>
<dbReference type="Pfam" id="PF13445">
    <property type="entry name" value="zf-RING_UBOX"/>
    <property type="match status" value="1"/>
</dbReference>
<dbReference type="Gene3D" id="3.30.40.10">
    <property type="entry name" value="Zinc/RING finger domain, C3HC4 (zinc finger)"/>
    <property type="match status" value="1"/>
</dbReference>
<feature type="domain" description="B30.2/SPRY" evidence="7">
    <location>
        <begin position="273"/>
        <end position="465"/>
    </location>
</feature>
<dbReference type="SMART" id="SM00184">
    <property type="entry name" value="RING"/>
    <property type="match status" value="1"/>
</dbReference>
<dbReference type="PANTHER" id="PTHR24103">
    <property type="entry name" value="E3 UBIQUITIN-PROTEIN LIGASE TRIM"/>
    <property type="match status" value="1"/>
</dbReference>
<comment type="caution">
    <text evidence="8">The sequence shown here is derived from an EMBL/GenBank/DDBJ whole genome shotgun (WGS) entry which is preliminary data.</text>
</comment>
<organism evidence="8 9">
    <name type="scientific">Albula glossodonta</name>
    <name type="common">roundjaw bonefish</name>
    <dbReference type="NCBI Taxonomy" id="121402"/>
    <lineage>
        <taxon>Eukaryota</taxon>
        <taxon>Metazoa</taxon>
        <taxon>Chordata</taxon>
        <taxon>Craniata</taxon>
        <taxon>Vertebrata</taxon>
        <taxon>Euteleostomi</taxon>
        <taxon>Actinopterygii</taxon>
        <taxon>Neopterygii</taxon>
        <taxon>Teleostei</taxon>
        <taxon>Albuliformes</taxon>
        <taxon>Albulidae</taxon>
        <taxon>Albula</taxon>
    </lineage>
</organism>
<dbReference type="InterPro" id="IPR013320">
    <property type="entry name" value="ConA-like_dom_sf"/>
</dbReference>
<dbReference type="PRINTS" id="PR01407">
    <property type="entry name" value="BUTYPHLNCDUF"/>
</dbReference>
<evidence type="ECO:0000259" key="5">
    <source>
        <dbReference type="PROSITE" id="PS50089"/>
    </source>
</evidence>
<evidence type="ECO:0000256" key="4">
    <source>
        <dbReference type="PROSITE-ProRule" id="PRU00024"/>
    </source>
</evidence>
<accession>A0A8T2NDY9</accession>
<dbReference type="InterPro" id="IPR001841">
    <property type="entry name" value="Znf_RING"/>
</dbReference>
<dbReference type="InterPro" id="IPR001870">
    <property type="entry name" value="B30.2/SPRY"/>
</dbReference>
<dbReference type="InterPro" id="IPR013083">
    <property type="entry name" value="Znf_RING/FYVE/PHD"/>
</dbReference>
<dbReference type="InterPro" id="IPR027370">
    <property type="entry name" value="Znf-RING_euk"/>
</dbReference>
<dbReference type="PROSITE" id="PS00518">
    <property type="entry name" value="ZF_RING_1"/>
    <property type="match status" value="1"/>
</dbReference>
<dbReference type="InterPro" id="IPR006574">
    <property type="entry name" value="PRY"/>
</dbReference>
<dbReference type="Proteomes" id="UP000824540">
    <property type="component" value="Unassembled WGS sequence"/>
</dbReference>
<dbReference type="PROSITE" id="PS50188">
    <property type="entry name" value="B302_SPRY"/>
    <property type="match status" value="1"/>
</dbReference>
<dbReference type="PROSITE" id="PS50089">
    <property type="entry name" value="ZF_RING_2"/>
    <property type="match status" value="1"/>
</dbReference>
<dbReference type="InterPro" id="IPR003879">
    <property type="entry name" value="Butyrophylin_SPRY"/>
</dbReference>
<keyword evidence="1" id="KW-0479">Metal-binding</keyword>
<name>A0A8T2NDY9_9TELE</name>
<keyword evidence="9" id="KW-1185">Reference proteome</keyword>
<keyword evidence="3" id="KW-0862">Zinc</keyword>